<evidence type="ECO:0000256" key="1">
    <source>
        <dbReference type="ARBA" id="ARBA00004141"/>
    </source>
</evidence>
<keyword evidence="4 6" id="KW-1133">Transmembrane helix</keyword>
<gene>
    <name evidence="7" type="ORF">PMAYCL1PPCAC_09032</name>
</gene>
<keyword evidence="5 6" id="KW-0472">Membrane</keyword>
<evidence type="ECO:0000256" key="4">
    <source>
        <dbReference type="ARBA" id="ARBA00022989"/>
    </source>
</evidence>
<feature type="transmembrane region" description="Helical" evidence="6">
    <location>
        <begin position="243"/>
        <end position="261"/>
    </location>
</feature>
<dbReference type="Proteomes" id="UP001328107">
    <property type="component" value="Unassembled WGS sequence"/>
</dbReference>
<dbReference type="InterPro" id="IPR036259">
    <property type="entry name" value="MFS_trans_sf"/>
</dbReference>
<proteinExistence type="inferred from homology"/>
<feature type="transmembrane region" description="Helical" evidence="6">
    <location>
        <begin position="183"/>
        <end position="204"/>
    </location>
</feature>
<dbReference type="InterPro" id="IPR010291">
    <property type="entry name" value="Ion_channel_UNC-93"/>
</dbReference>
<organism evidence="7 8">
    <name type="scientific">Pristionchus mayeri</name>
    <dbReference type="NCBI Taxonomy" id="1317129"/>
    <lineage>
        <taxon>Eukaryota</taxon>
        <taxon>Metazoa</taxon>
        <taxon>Ecdysozoa</taxon>
        <taxon>Nematoda</taxon>
        <taxon>Chromadorea</taxon>
        <taxon>Rhabditida</taxon>
        <taxon>Rhabditina</taxon>
        <taxon>Diplogasteromorpha</taxon>
        <taxon>Diplogasteroidea</taxon>
        <taxon>Neodiplogasteridae</taxon>
        <taxon>Pristionchus</taxon>
    </lineage>
</organism>
<name>A0AAN5CCY1_9BILA</name>
<feature type="transmembrane region" description="Helical" evidence="6">
    <location>
        <begin position="80"/>
        <end position="98"/>
    </location>
</feature>
<dbReference type="InterPro" id="IPR051617">
    <property type="entry name" value="UNC-93-like_regulator"/>
</dbReference>
<evidence type="ECO:0000256" key="3">
    <source>
        <dbReference type="ARBA" id="ARBA00022692"/>
    </source>
</evidence>
<reference evidence="8" key="1">
    <citation type="submission" date="2022-10" db="EMBL/GenBank/DDBJ databases">
        <title>Genome assembly of Pristionchus species.</title>
        <authorList>
            <person name="Yoshida K."/>
            <person name="Sommer R.J."/>
        </authorList>
    </citation>
    <scope>NUCLEOTIDE SEQUENCE [LARGE SCALE GENOMIC DNA]</scope>
    <source>
        <strain evidence="8">RS5460</strain>
    </source>
</reference>
<dbReference type="SUPFAM" id="SSF103473">
    <property type="entry name" value="MFS general substrate transporter"/>
    <property type="match status" value="1"/>
</dbReference>
<evidence type="ECO:0000256" key="6">
    <source>
        <dbReference type="SAM" id="Phobius"/>
    </source>
</evidence>
<comment type="caution">
    <text evidence="7">The sequence shown here is derived from an EMBL/GenBank/DDBJ whole genome shotgun (WGS) entry which is preliminary data.</text>
</comment>
<feature type="transmembrane region" description="Helical" evidence="6">
    <location>
        <begin position="138"/>
        <end position="159"/>
    </location>
</feature>
<feature type="transmembrane region" description="Helical" evidence="6">
    <location>
        <begin position="312"/>
        <end position="331"/>
    </location>
</feature>
<dbReference type="Pfam" id="PF05978">
    <property type="entry name" value="UNC-93"/>
    <property type="match status" value="1"/>
</dbReference>
<feature type="transmembrane region" description="Helical" evidence="6">
    <location>
        <begin position="281"/>
        <end position="300"/>
    </location>
</feature>
<dbReference type="EMBL" id="BTRK01000002">
    <property type="protein sequence ID" value="GMR38837.1"/>
    <property type="molecule type" value="Genomic_DNA"/>
</dbReference>
<keyword evidence="3 6" id="KW-0812">Transmembrane</keyword>
<keyword evidence="8" id="KW-1185">Reference proteome</keyword>
<evidence type="ECO:0000256" key="2">
    <source>
        <dbReference type="ARBA" id="ARBA00009172"/>
    </source>
</evidence>
<comment type="similarity">
    <text evidence="2">Belongs to the unc-93 family.</text>
</comment>
<dbReference type="GO" id="GO:0016020">
    <property type="term" value="C:membrane"/>
    <property type="evidence" value="ECO:0007669"/>
    <property type="project" value="UniProtKB-SubCell"/>
</dbReference>
<protein>
    <recommendedName>
        <fullName evidence="9">Membrane transporter</fullName>
    </recommendedName>
</protein>
<evidence type="ECO:0000313" key="7">
    <source>
        <dbReference type="EMBL" id="GMR38837.1"/>
    </source>
</evidence>
<feature type="non-terminal residue" evidence="7">
    <location>
        <position position="419"/>
    </location>
</feature>
<evidence type="ECO:0000256" key="5">
    <source>
        <dbReference type="ARBA" id="ARBA00023136"/>
    </source>
</evidence>
<dbReference type="PANTHER" id="PTHR23294">
    <property type="entry name" value="ET TRANSLATION PRODUCT-RELATED"/>
    <property type="match status" value="1"/>
</dbReference>
<dbReference type="PANTHER" id="PTHR23294:SF18">
    <property type="entry name" value="UNC93-LIKE PROTEIN MFSD11"/>
    <property type="match status" value="1"/>
</dbReference>
<accession>A0AAN5CCY1</accession>
<evidence type="ECO:0000313" key="8">
    <source>
        <dbReference type="Proteomes" id="UP001328107"/>
    </source>
</evidence>
<evidence type="ECO:0008006" key="9">
    <source>
        <dbReference type="Google" id="ProtNLM"/>
    </source>
</evidence>
<dbReference type="AlphaFoldDB" id="A0AAN5CCY1"/>
<comment type="subcellular location">
    <subcellularLocation>
        <location evidence="1">Membrane</location>
        <topology evidence="1">Multi-pass membrane protein</topology>
    </subcellularLocation>
</comment>
<sequence>MKDELYQHLCTILLGVATLFRYAGYAMASFIVESVLYSAHLRDSSAIISHAGFYGQAVREVSMCVTSLMVPIFFHGSKTVLIIGSFLNCFYTASFLYINNFFFFSANVLTGLARSLTHIGVSTYMMQFSTKDTLARNSARITAIAGSALTIGATLYMFISGAESDVEDGKKSEEYRYYSEEETRIMCGAFTILLFISFLLHCLLPNRQIENSVESENPRVKQSAAKQFKAIAETMINPSILKLIPVLIKQGLFQSFAMGIYPTSLQFSARLSKDYPQMTAYYAYAMFAANLACGVIVEPLTKRIRDFGLRPLFFLTLGLDLLMILICWLSVPNWSTAMPTDAGAFIEPNLLCTLLASFLIGLIDSTSTASSTVYCSRILPGKASHVYAAARFYIGTASALVFLCSPSLSMTHHGIIQVI</sequence>
<feature type="transmembrane region" description="Helical" evidence="6">
    <location>
        <begin position="343"/>
        <end position="363"/>
    </location>
</feature>